<feature type="transmembrane region" description="Helical" evidence="1">
    <location>
        <begin position="438"/>
        <end position="461"/>
    </location>
</feature>
<feature type="transmembrane region" description="Helical" evidence="1">
    <location>
        <begin position="31"/>
        <end position="52"/>
    </location>
</feature>
<dbReference type="Proteomes" id="UP001623591">
    <property type="component" value="Unassembled WGS sequence"/>
</dbReference>
<dbReference type="RefSeq" id="WP_406769790.1">
    <property type="nucleotide sequence ID" value="NZ_JBJHZZ010000005.1"/>
</dbReference>
<feature type="transmembrane region" description="Helical" evidence="1">
    <location>
        <begin position="381"/>
        <end position="400"/>
    </location>
</feature>
<keyword evidence="1" id="KW-0812">Transmembrane</keyword>
<feature type="transmembrane region" description="Helical" evidence="1">
    <location>
        <begin position="256"/>
        <end position="272"/>
    </location>
</feature>
<feature type="transmembrane region" description="Helical" evidence="1">
    <location>
        <begin position="162"/>
        <end position="188"/>
    </location>
</feature>
<gene>
    <name evidence="2" type="ORF">ACJDUG_10160</name>
</gene>
<feature type="transmembrane region" description="Helical" evidence="1">
    <location>
        <begin position="119"/>
        <end position="142"/>
    </location>
</feature>
<proteinExistence type="predicted"/>
<feature type="transmembrane region" description="Helical" evidence="1">
    <location>
        <begin position="412"/>
        <end position="432"/>
    </location>
</feature>
<protein>
    <submittedName>
        <fullName evidence="2">O-antigen polymerase</fullName>
    </submittedName>
</protein>
<sequence length="473" mass="55721">MNKILDKISNIRVMNILLDKILSPKDKNKRLYVILLIIYKFFLESLYTINLSKIYGYLGVSLDFNIYKMFISWVSFFILVVVILKFEKETFWFIVFQLLSLFVIIPSFSLFALKNEPTIYFIYDILFWLIFILCAMYVPKVIFKKSSSKGETEKLININKTLINIILIVCAVTTLTASYLYGGLRILISFADIYKYRLALRNIKMPIYFQYMLPLMGTILLPICILEYLKSKKYILVAVTLFLGMMLFSINGMKTWVVVFLLVFGVCFIVKGKYNKYSVINSILLFLIICSILGYLSSLLFKNNIISGIFYRTTIAAPEINYYYIDYIFNKQPLLLRGSILRYFFVYPYSMKVEFLIGGLYTGHFDNNANNGLLGDAYLNFKFLGVILYPFLYTLVFEGLRNILRKYDYKTNYIIILILIWGCLNTSFFTWLLTGGVILVYFIYWFNIIFYEKKVGILLWLKKHKLTFNYKRK</sequence>
<feature type="transmembrane region" description="Helical" evidence="1">
    <location>
        <begin position="91"/>
        <end position="113"/>
    </location>
</feature>
<keyword evidence="1" id="KW-0472">Membrane</keyword>
<evidence type="ECO:0000313" key="2">
    <source>
        <dbReference type="EMBL" id="MFL0247337.1"/>
    </source>
</evidence>
<evidence type="ECO:0000256" key="1">
    <source>
        <dbReference type="SAM" id="Phobius"/>
    </source>
</evidence>
<feature type="transmembrane region" description="Helical" evidence="1">
    <location>
        <begin position="64"/>
        <end position="84"/>
    </location>
</feature>
<feature type="transmembrane region" description="Helical" evidence="1">
    <location>
        <begin position="234"/>
        <end position="250"/>
    </location>
</feature>
<feature type="transmembrane region" description="Helical" evidence="1">
    <location>
        <begin position="279"/>
        <end position="297"/>
    </location>
</feature>
<feature type="transmembrane region" description="Helical" evidence="1">
    <location>
        <begin position="208"/>
        <end position="229"/>
    </location>
</feature>
<keyword evidence="3" id="KW-1185">Reference proteome</keyword>
<feature type="transmembrane region" description="Helical" evidence="1">
    <location>
        <begin position="309"/>
        <end position="329"/>
    </location>
</feature>
<accession>A0ABW8T5D4</accession>
<dbReference type="EMBL" id="JBJHZZ010000005">
    <property type="protein sequence ID" value="MFL0247337.1"/>
    <property type="molecule type" value="Genomic_DNA"/>
</dbReference>
<feature type="transmembrane region" description="Helical" evidence="1">
    <location>
        <begin position="341"/>
        <end position="361"/>
    </location>
</feature>
<reference evidence="2 3" key="1">
    <citation type="submission" date="2024-11" db="EMBL/GenBank/DDBJ databases">
        <authorList>
            <person name="Heng Y.C."/>
            <person name="Lim A.C.H."/>
            <person name="Lee J.K.Y."/>
            <person name="Kittelmann S."/>
        </authorList>
    </citation>
    <scope>NUCLEOTIDE SEQUENCE [LARGE SCALE GENOMIC DNA]</scope>
    <source>
        <strain evidence="2 3">WILCCON 0185</strain>
    </source>
</reference>
<comment type="caution">
    <text evidence="2">The sequence shown here is derived from an EMBL/GenBank/DDBJ whole genome shotgun (WGS) entry which is preliminary data.</text>
</comment>
<name>A0ABW8T5D4_9CLOT</name>
<evidence type="ECO:0000313" key="3">
    <source>
        <dbReference type="Proteomes" id="UP001623591"/>
    </source>
</evidence>
<keyword evidence="1" id="KW-1133">Transmembrane helix</keyword>
<organism evidence="2 3">
    <name type="scientific">Candidatus Clostridium stratigraminis</name>
    <dbReference type="NCBI Taxonomy" id="3381661"/>
    <lineage>
        <taxon>Bacteria</taxon>
        <taxon>Bacillati</taxon>
        <taxon>Bacillota</taxon>
        <taxon>Clostridia</taxon>
        <taxon>Eubacteriales</taxon>
        <taxon>Clostridiaceae</taxon>
        <taxon>Clostridium</taxon>
    </lineage>
</organism>